<evidence type="ECO:0000313" key="3">
    <source>
        <dbReference type="EMBL" id="MFG1710386.1"/>
    </source>
</evidence>
<dbReference type="InterPro" id="IPR053140">
    <property type="entry name" value="GDSL_Rv0518-like"/>
</dbReference>
<sequence>MSGWTAAWTTSPQRPGVGFAPNWSEEGFTDRTIRQTVRLSVGGDGLRVRLSNRFGTTPLHVAGLTVAAATGGAAIKPDTLRELTVAGKPAFAVPAGAELATDAVSYAVDALDSVTITMHLADPSGPATYHAQALATTYRAAGDHRRDGDGAAFTETSQSWYYLGGVDVTGATGDGIVVFGDSLTDGTGSTPDTNHRFPDLLAQRLVTAGRARAVLNQGIGGNRVTVDSEWLGERATARFARDVLGQPGVRTVIILLGINDIGISEVAEASPFPTFAPYTEVSAEEVIAGHRDLIRQARAARLRVVGATVMPAKPSVFSTMRSEGKRAAINTWIRTGGEYDAVIDFDRALTSPSVPDRLDGTFDSGDHLHLNDVGYQAMADAIDLTHL</sequence>
<dbReference type="PANTHER" id="PTHR43784">
    <property type="entry name" value="GDSL-LIKE LIPASE/ACYLHYDROLASE, PUTATIVE (AFU_ORTHOLOGUE AFUA_2G00820)-RELATED"/>
    <property type="match status" value="1"/>
</dbReference>
<dbReference type="InterPro" id="IPR013830">
    <property type="entry name" value="SGNH_hydro"/>
</dbReference>
<dbReference type="InterPro" id="IPR036514">
    <property type="entry name" value="SGNH_hydro_sf"/>
</dbReference>
<keyword evidence="3" id="KW-0378">Hydrolase</keyword>
<feature type="domain" description="SGNH hydrolase-type esterase" evidence="2">
    <location>
        <begin position="178"/>
        <end position="377"/>
    </location>
</feature>
<feature type="region of interest" description="Disordered" evidence="1">
    <location>
        <begin position="1"/>
        <end position="21"/>
    </location>
</feature>
<dbReference type="EMBL" id="JBICRM010000048">
    <property type="protein sequence ID" value="MFG1710386.1"/>
    <property type="molecule type" value="Genomic_DNA"/>
</dbReference>
<dbReference type="GO" id="GO:0016787">
    <property type="term" value="F:hydrolase activity"/>
    <property type="evidence" value="ECO:0007669"/>
    <property type="project" value="UniProtKB-KW"/>
</dbReference>
<proteinExistence type="predicted"/>
<reference evidence="3 4" key="1">
    <citation type="submission" date="2024-10" db="EMBL/GenBank/DDBJ databases">
        <authorList>
            <person name="Topkara A.R."/>
            <person name="Saygin H."/>
        </authorList>
    </citation>
    <scope>NUCLEOTIDE SEQUENCE [LARGE SCALE GENOMIC DNA]</scope>
    <source>
        <strain evidence="3 4">M3C6</strain>
    </source>
</reference>
<evidence type="ECO:0000256" key="1">
    <source>
        <dbReference type="SAM" id="MobiDB-lite"/>
    </source>
</evidence>
<comment type="caution">
    <text evidence="3">The sequence shown here is derived from an EMBL/GenBank/DDBJ whole genome shotgun (WGS) entry which is preliminary data.</text>
</comment>
<protein>
    <submittedName>
        <fullName evidence="3">SGNH/GDSL hydrolase family protein</fullName>
    </submittedName>
</protein>
<dbReference type="SUPFAM" id="SSF52266">
    <property type="entry name" value="SGNH hydrolase"/>
    <property type="match status" value="1"/>
</dbReference>
<dbReference type="PANTHER" id="PTHR43784:SF2">
    <property type="entry name" value="GDSL-LIKE LIPASE_ACYLHYDROLASE, PUTATIVE (AFU_ORTHOLOGUE AFUA_2G00820)-RELATED"/>
    <property type="match status" value="1"/>
</dbReference>
<dbReference type="Proteomes" id="UP001603978">
    <property type="component" value="Unassembled WGS sequence"/>
</dbReference>
<dbReference type="Gene3D" id="3.40.50.1110">
    <property type="entry name" value="SGNH hydrolase"/>
    <property type="match status" value="1"/>
</dbReference>
<keyword evidence="4" id="KW-1185">Reference proteome</keyword>
<organism evidence="3 4">
    <name type="scientific">Nonomuraea marmarensis</name>
    <dbReference type="NCBI Taxonomy" id="3351344"/>
    <lineage>
        <taxon>Bacteria</taxon>
        <taxon>Bacillati</taxon>
        <taxon>Actinomycetota</taxon>
        <taxon>Actinomycetes</taxon>
        <taxon>Streptosporangiales</taxon>
        <taxon>Streptosporangiaceae</taxon>
        <taxon>Nonomuraea</taxon>
    </lineage>
</organism>
<name>A0ABW7ASK8_9ACTN</name>
<dbReference type="CDD" id="cd01830">
    <property type="entry name" value="XynE_like"/>
    <property type="match status" value="1"/>
</dbReference>
<evidence type="ECO:0000259" key="2">
    <source>
        <dbReference type="Pfam" id="PF13472"/>
    </source>
</evidence>
<gene>
    <name evidence="3" type="ORF">ACFLIM_45180</name>
</gene>
<dbReference type="Pfam" id="PF13472">
    <property type="entry name" value="Lipase_GDSL_2"/>
    <property type="match status" value="1"/>
</dbReference>
<dbReference type="RefSeq" id="WP_393176113.1">
    <property type="nucleotide sequence ID" value="NZ_JBICRM010000048.1"/>
</dbReference>
<accession>A0ABW7ASK8</accession>
<evidence type="ECO:0000313" key="4">
    <source>
        <dbReference type="Proteomes" id="UP001603978"/>
    </source>
</evidence>